<name>A0A814HVM5_9BILA</name>
<keyword evidence="7" id="KW-1185">Reference proteome</keyword>
<evidence type="ECO:0000313" key="7">
    <source>
        <dbReference type="Proteomes" id="UP000663879"/>
    </source>
</evidence>
<dbReference type="GO" id="GO:0005634">
    <property type="term" value="C:nucleus"/>
    <property type="evidence" value="ECO:0007669"/>
    <property type="project" value="UniProtKB-SubCell"/>
</dbReference>
<evidence type="ECO:0000256" key="2">
    <source>
        <dbReference type="ARBA" id="ARBA00004496"/>
    </source>
</evidence>
<dbReference type="GO" id="GO:0006955">
    <property type="term" value="P:immune response"/>
    <property type="evidence" value="ECO:0007669"/>
    <property type="project" value="InterPro"/>
</dbReference>
<dbReference type="AlphaFoldDB" id="A0A814HVM5"/>
<dbReference type="PANTHER" id="PTHR18842:SF2">
    <property type="entry name" value="INTERLEUKIN-1 RECEPTOR-ASSOCIATED KINASE 1-BINDING PROTEIN 1"/>
    <property type="match status" value="1"/>
</dbReference>
<evidence type="ECO:0000256" key="4">
    <source>
        <dbReference type="ARBA" id="ARBA00022490"/>
    </source>
</evidence>
<gene>
    <name evidence="6" type="ORF">OXX778_LOCUS17094</name>
</gene>
<reference evidence="6" key="1">
    <citation type="submission" date="2021-02" db="EMBL/GenBank/DDBJ databases">
        <authorList>
            <person name="Nowell W R."/>
        </authorList>
    </citation>
    <scope>NUCLEOTIDE SEQUENCE</scope>
    <source>
        <strain evidence="6">Ploen Becks lab</strain>
    </source>
</reference>
<dbReference type="EMBL" id="CAJNOC010004260">
    <property type="protein sequence ID" value="CAF1015181.1"/>
    <property type="molecule type" value="Genomic_DNA"/>
</dbReference>
<dbReference type="PANTHER" id="PTHR18842">
    <property type="entry name" value="INTERLEUKIN-1 RECEPTOR-ASSOCIATED KINASE 1-BINDING PROTEIN 1"/>
    <property type="match status" value="1"/>
</dbReference>
<comment type="caution">
    <text evidence="6">The sequence shown here is derived from an EMBL/GenBank/DDBJ whole genome shotgun (WGS) entry which is preliminary data.</text>
</comment>
<evidence type="ECO:0000256" key="3">
    <source>
        <dbReference type="ARBA" id="ARBA00005509"/>
    </source>
</evidence>
<evidence type="ECO:0000256" key="1">
    <source>
        <dbReference type="ARBA" id="ARBA00004123"/>
    </source>
</evidence>
<evidence type="ECO:0000313" key="6">
    <source>
        <dbReference type="EMBL" id="CAF1015181.1"/>
    </source>
</evidence>
<dbReference type="Pfam" id="PF04402">
    <property type="entry name" value="SIMPL"/>
    <property type="match status" value="1"/>
</dbReference>
<organism evidence="6 7">
    <name type="scientific">Brachionus calyciflorus</name>
    <dbReference type="NCBI Taxonomy" id="104777"/>
    <lineage>
        <taxon>Eukaryota</taxon>
        <taxon>Metazoa</taxon>
        <taxon>Spiralia</taxon>
        <taxon>Gnathifera</taxon>
        <taxon>Rotifera</taxon>
        <taxon>Eurotatoria</taxon>
        <taxon>Monogononta</taxon>
        <taxon>Pseudotrocha</taxon>
        <taxon>Ploima</taxon>
        <taxon>Brachionidae</taxon>
        <taxon>Brachionus</taxon>
    </lineage>
</organism>
<keyword evidence="5" id="KW-0539">Nucleus</keyword>
<dbReference type="Proteomes" id="UP000663879">
    <property type="component" value="Unassembled WGS sequence"/>
</dbReference>
<dbReference type="InterPro" id="IPR007497">
    <property type="entry name" value="SIMPL/DUF541"/>
</dbReference>
<comment type="similarity">
    <text evidence="3">Belongs to the IRAK1BP1 family.</text>
</comment>
<dbReference type="Gene3D" id="3.30.110.170">
    <property type="entry name" value="Protein of unknown function (DUF541), domain 1"/>
    <property type="match status" value="1"/>
</dbReference>
<accession>A0A814HVM5</accession>
<protein>
    <submittedName>
        <fullName evidence="6">Uncharacterized protein</fullName>
    </submittedName>
</protein>
<dbReference type="Gene3D" id="3.30.70.2970">
    <property type="entry name" value="Protein of unknown function (DUF541), domain 2"/>
    <property type="match status" value="1"/>
</dbReference>
<keyword evidence="4" id="KW-0963">Cytoplasm</keyword>
<proteinExistence type="inferred from homology"/>
<evidence type="ECO:0000256" key="5">
    <source>
        <dbReference type="ARBA" id="ARBA00023242"/>
    </source>
</evidence>
<sequence>MNEINLVANKPTGFYAIPVNSKNVLNIQPIQTVKTLMDEYQKQQIALINSQNTNKENPKRKITVNGTGEIKLPPNEIKLLVVISSTKLNIEEAKSSVQRRYEYVYQTMRKYKINESNIFVNTSYNRKEDNNFEVRCEISTVLSDFQIYLQIYNVLTEKLDKTVKVLEPQLAHTANRIEALKRQATIQAIRNAKRTALDIANSVSLQLGKPVEIYQESYKETWGEQVDLTDQKSISDLISEKTIKITCNVRVTFDLIKSKSKKNLE</sequence>
<dbReference type="OrthoDB" id="6365554at2759"/>
<dbReference type="GO" id="GO:0043123">
    <property type="term" value="P:positive regulation of canonical NF-kappaB signal transduction"/>
    <property type="evidence" value="ECO:0007669"/>
    <property type="project" value="InterPro"/>
</dbReference>
<comment type="subcellular location">
    <subcellularLocation>
        <location evidence="2">Cytoplasm</location>
    </subcellularLocation>
    <subcellularLocation>
        <location evidence="1">Nucleus</location>
    </subcellularLocation>
</comment>
<dbReference type="GO" id="GO:0005737">
    <property type="term" value="C:cytoplasm"/>
    <property type="evidence" value="ECO:0007669"/>
    <property type="project" value="UniProtKB-SubCell"/>
</dbReference>
<dbReference type="InterPro" id="IPR030312">
    <property type="entry name" value="IRAK1BP1"/>
</dbReference>